<evidence type="ECO:0000313" key="2">
    <source>
        <dbReference type="Proteomes" id="UP000294543"/>
    </source>
</evidence>
<dbReference type="RefSeq" id="WP_132515419.1">
    <property type="nucleotide sequence ID" value="NZ_SMKP01000134.1"/>
</dbReference>
<dbReference type="AlphaFoldDB" id="A0A4V6PCY0"/>
<comment type="caution">
    <text evidence="1">The sequence shown here is derived from an EMBL/GenBank/DDBJ whole genome shotgun (WGS) entry which is preliminary data.</text>
</comment>
<dbReference type="Proteomes" id="UP000294543">
    <property type="component" value="Unassembled WGS sequence"/>
</dbReference>
<name>A0A4V6PCY0_9ACTN</name>
<keyword evidence="2" id="KW-1185">Reference proteome</keyword>
<dbReference type="EMBL" id="SMKP01000134">
    <property type="protein sequence ID" value="TDD15006.1"/>
    <property type="molecule type" value="Genomic_DNA"/>
</dbReference>
<reference evidence="1 2" key="1">
    <citation type="submission" date="2019-03" db="EMBL/GenBank/DDBJ databases">
        <title>Draft genome sequences of novel Actinobacteria.</title>
        <authorList>
            <person name="Sahin N."/>
            <person name="Ay H."/>
            <person name="Saygin H."/>
        </authorList>
    </citation>
    <scope>NUCLEOTIDE SEQUENCE [LARGE SCALE GENOMIC DNA]</scope>
    <source>
        <strain evidence="1 2">KC712</strain>
    </source>
</reference>
<organism evidence="1 2">
    <name type="scientific">Nonomuraea diastatica</name>
    <dbReference type="NCBI Taxonomy" id="1848329"/>
    <lineage>
        <taxon>Bacteria</taxon>
        <taxon>Bacillati</taxon>
        <taxon>Actinomycetota</taxon>
        <taxon>Actinomycetes</taxon>
        <taxon>Streptosporangiales</taxon>
        <taxon>Streptosporangiaceae</taxon>
        <taxon>Nonomuraea</taxon>
    </lineage>
</organism>
<proteinExistence type="predicted"/>
<accession>A0A4V6PCY0</accession>
<sequence length="71" mass="8392">MNATLMRRLPDSEWEEDPEWAAEIRAWNEYVARITELHDSGDVQAAVDLRNGRERWLENRRQELLAAGEVR</sequence>
<evidence type="ECO:0000313" key="1">
    <source>
        <dbReference type="EMBL" id="TDD15006.1"/>
    </source>
</evidence>
<dbReference type="OrthoDB" id="9849868at2"/>
<protein>
    <submittedName>
        <fullName evidence="1">Uncharacterized protein</fullName>
    </submittedName>
</protein>
<gene>
    <name evidence="1" type="ORF">E1294_35830</name>
</gene>